<dbReference type="Proteomes" id="UP000512184">
    <property type="component" value="Chromosome"/>
</dbReference>
<gene>
    <name evidence="1" type="primary">hypothetical protein</name>
    <name evidence="1" type="ORF">Chls_235</name>
</gene>
<proteinExistence type="predicted"/>
<evidence type="ECO:0000313" key="1">
    <source>
        <dbReference type="EMBL" id="QHP83110.1"/>
    </source>
</evidence>
<organism evidence="1 2">
    <name type="scientific">Chlamydia suis</name>
    <dbReference type="NCBI Taxonomy" id="83559"/>
    <lineage>
        <taxon>Bacteria</taxon>
        <taxon>Pseudomonadati</taxon>
        <taxon>Chlamydiota</taxon>
        <taxon>Chlamydiia</taxon>
        <taxon>Chlamydiales</taxon>
        <taxon>Chlamydiaceae</taxon>
        <taxon>Chlamydia/Chlamydophila group</taxon>
        <taxon>Chlamydia</taxon>
    </lineage>
</organism>
<reference evidence="1" key="1">
    <citation type="submission" date="2019-01" db="EMBL/GenBank/DDBJ databases">
        <title>Whole genome sequencing and annotation enables comparative genome analysis that reveals unique features of the Chlamydia suis R19 Genome.</title>
        <authorList>
            <person name="Dimond Z.E."/>
        </authorList>
    </citation>
    <scope>NUCLEOTIDE SEQUENCE [LARGE SCALE GENOMIC DNA]</scope>
    <source>
        <strain evidence="1">R19</strain>
    </source>
</reference>
<keyword evidence="2" id="KW-1185">Reference proteome</keyword>
<protein>
    <submittedName>
        <fullName evidence="1">Uncharacterized protein</fullName>
    </submittedName>
</protein>
<evidence type="ECO:0000313" key="2">
    <source>
        <dbReference type="Proteomes" id="UP000512184"/>
    </source>
</evidence>
<name>A0ABX6IQ61_9CHLA</name>
<sequence length="41" mass="4936">MIFFLQKETSHLFAYFSYLGKTRNNHNYLQVFCVVPKTCFV</sequence>
<dbReference type="EMBL" id="CP035278">
    <property type="protein sequence ID" value="QHP83110.1"/>
    <property type="molecule type" value="Genomic_DNA"/>
</dbReference>
<accession>A0ABX6IQ61</accession>